<gene>
    <name evidence="4" type="ORF">SAMN02745180_01995</name>
</gene>
<sequence length="259" mass="28407">MDFENLIFKREGNIGILSINRPKALNALNTQVLCELDKAIDMIENDEDIHILIITGEGRAFVAGADIAEMKEMNSKEARQFAKNGLGVFRKIELMEKPVIAAVNGFALGGGCELSMCCDIRIASEKAKFGQPEVGLGIIPGFAGTQRLARLVGMGRAKELIFTSDMIDANEAYRIGLVNKVVPQDELMNEAIALANKILSKGQIAVRFAKTSINRGMETDIETGMAIERDLFGLCFATEDQKEGMGAFLEKRSPNYKLR</sequence>
<dbReference type="RefSeq" id="WP_072744647.1">
    <property type="nucleotide sequence ID" value="NZ_FQXR01000009.1"/>
</dbReference>
<evidence type="ECO:0000313" key="5">
    <source>
        <dbReference type="Proteomes" id="UP000184389"/>
    </source>
</evidence>
<dbReference type="PROSITE" id="PS00166">
    <property type="entry name" value="ENOYL_COA_HYDRATASE"/>
    <property type="match status" value="1"/>
</dbReference>
<dbReference type="FunFam" id="3.90.226.10:FF:000009">
    <property type="entry name" value="Carnitinyl-CoA dehydratase"/>
    <property type="match status" value="1"/>
</dbReference>
<dbReference type="Pfam" id="PF00378">
    <property type="entry name" value="ECH_1"/>
    <property type="match status" value="1"/>
</dbReference>
<reference evidence="4 5" key="1">
    <citation type="submission" date="2016-11" db="EMBL/GenBank/DDBJ databases">
        <authorList>
            <person name="Jaros S."/>
            <person name="Januszkiewicz K."/>
            <person name="Wedrychowicz H."/>
        </authorList>
    </citation>
    <scope>NUCLEOTIDE SEQUENCE [LARGE SCALE GENOMIC DNA]</scope>
    <source>
        <strain evidence="4 5">DSM 13106</strain>
    </source>
</reference>
<comment type="similarity">
    <text evidence="1 3">Belongs to the enoyl-CoA hydratase/isomerase family.</text>
</comment>
<dbReference type="PANTHER" id="PTHR11941">
    <property type="entry name" value="ENOYL-COA HYDRATASE-RELATED"/>
    <property type="match status" value="1"/>
</dbReference>
<evidence type="ECO:0000256" key="3">
    <source>
        <dbReference type="RuleBase" id="RU003707"/>
    </source>
</evidence>
<dbReference type="InterPro" id="IPR018376">
    <property type="entry name" value="Enoyl-CoA_hyd/isom_CS"/>
</dbReference>
<evidence type="ECO:0000313" key="4">
    <source>
        <dbReference type="EMBL" id="SHI07171.1"/>
    </source>
</evidence>
<dbReference type="InterPro" id="IPR014748">
    <property type="entry name" value="Enoyl-CoA_hydra_C"/>
</dbReference>
<dbReference type="STRING" id="1123281.SAMN02745180_01995"/>
<protein>
    <submittedName>
        <fullName evidence="4">Enoyl-CoA hydratase</fullName>
    </submittedName>
</protein>
<dbReference type="InterPro" id="IPR029045">
    <property type="entry name" value="ClpP/crotonase-like_dom_sf"/>
</dbReference>
<dbReference type="GO" id="GO:0006635">
    <property type="term" value="P:fatty acid beta-oxidation"/>
    <property type="evidence" value="ECO:0007669"/>
    <property type="project" value="TreeGrafter"/>
</dbReference>
<dbReference type="EMBL" id="FQXR01000009">
    <property type="protein sequence ID" value="SHI07171.1"/>
    <property type="molecule type" value="Genomic_DNA"/>
</dbReference>
<dbReference type="FunFam" id="1.10.12.10:FF:000001">
    <property type="entry name" value="Probable enoyl-CoA hydratase, mitochondrial"/>
    <property type="match status" value="1"/>
</dbReference>
<dbReference type="OrthoDB" id="9775794at2"/>
<keyword evidence="5" id="KW-1185">Reference proteome</keyword>
<accession>A0A1M5Y529</accession>
<dbReference type="SUPFAM" id="SSF52096">
    <property type="entry name" value="ClpP/crotonase"/>
    <property type="match status" value="1"/>
</dbReference>
<evidence type="ECO:0000256" key="1">
    <source>
        <dbReference type="ARBA" id="ARBA00005254"/>
    </source>
</evidence>
<dbReference type="InterPro" id="IPR001753">
    <property type="entry name" value="Enoyl-CoA_hydra/iso"/>
</dbReference>
<dbReference type="PANTHER" id="PTHR11941:SF54">
    <property type="entry name" value="ENOYL-COA HYDRATASE, MITOCHONDRIAL"/>
    <property type="match status" value="1"/>
</dbReference>
<dbReference type="NCBIfam" id="NF004475">
    <property type="entry name" value="PRK05809.1"/>
    <property type="match status" value="1"/>
</dbReference>
<evidence type="ECO:0000256" key="2">
    <source>
        <dbReference type="ARBA" id="ARBA00023239"/>
    </source>
</evidence>
<proteinExistence type="inferred from homology"/>
<dbReference type="CDD" id="cd06558">
    <property type="entry name" value="crotonase-like"/>
    <property type="match status" value="1"/>
</dbReference>
<dbReference type="GO" id="GO:0016836">
    <property type="term" value="F:hydro-lyase activity"/>
    <property type="evidence" value="ECO:0007669"/>
    <property type="project" value="UniProtKB-ARBA"/>
</dbReference>
<dbReference type="AlphaFoldDB" id="A0A1M5Y529"/>
<organism evidence="4 5">
    <name type="scientific">Sporanaerobacter acetigenes DSM 13106</name>
    <dbReference type="NCBI Taxonomy" id="1123281"/>
    <lineage>
        <taxon>Bacteria</taxon>
        <taxon>Bacillati</taxon>
        <taxon>Bacillota</taxon>
        <taxon>Tissierellia</taxon>
        <taxon>Tissierellales</taxon>
        <taxon>Sporanaerobacteraceae</taxon>
        <taxon>Sporanaerobacter</taxon>
    </lineage>
</organism>
<dbReference type="Gene3D" id="3.90.226.10">
    <property type="entry name" value="2-enoyl-CoA Hydratase, Chain A, domain 1"/>
    <property type="match status" value="1"/>
</dbReference>
<dbReference type="Proteomes" id="UP000184389">
    <property type="component" value="Unassembled WGS sequence"/>
</dbReference>
<name>A0A1M5Y529_9FIRM</name>
<dbReference type="Gene3D" id="1.10.12.10">
    <property type="entry name" value="Lyase 2-enoyl-coa Hydratase, Chain A, domain 2"/>
    <property type="match status" value="1"/>
</dbReference>
<keyword evidence="2" id="KW-0456">Lyase</keyword>